<dbReference type="PANTHER" id="PTHR48111:SF1">
    <property type="entry name" value="TWO-COMPONENT RESPONSE REGULATOR ORR33"/>
    <property type="match status" value="1"/>
</dbReference>
<dbReference type="Gene3D" id="1.10.3210.10">
    <property type="entry name" value="Hypothetical protein af1432"/>
    <property type="match status" value="1"/>
</dbReference>
<dbReference type="EMBL" id="JBHSNL010000001">
    <property type="protein sequence ID" value="MFC5545311.1"/>
    <property type="molecule type" value="Genomic_DNA"/>
</dbReference>
<comment type="caution">
    <text evidence="9">The sequence shown here is derived from an EMBL/GenBank/DDBJ whole genome shotgun (WGS) entry which is preliminary data.</text>
</comment>
<keyword evidence="2" id="KW-0902">Two-component regulatory system</keyword>
<evidence type="ECO:0000259" key="8">
    <source>
        <dbReference type="PROSITE" id="PS51833"/>
    </source>
</evidence>
<dbReference type="InterPro" id="IPR001789">
    <property type="entry name" value="Sig_transdc_resp-reg_receiver"/>
</dbReference>
<name>A0ABW0RKR5_9GAMM</name>
<evidence type="ECO:0000256" key="2">
    <source>
        <dbReference type="ARBA" id="ARBA00023012"/>
    </source>
</evidence>
<keyword evidence="5" id="KW-0804">Transcription</keyword>
<protein>
    <submittedName>
        <fullName evidence="9">Response regulator</fullName>
    </submittedName>
</protein>
<dbReference type="Gene3D" id="3.40.50.2300">
    <property type="match status" value="1"/>
</dbReference>
<evidence type="ECO:0000256" key="5">
    <source>
        <dbReference type="ARBA" id="ARBA00023163"/>
    </source>
</evidence>
<sequence>MKSLIIEDDELVGELLETVLVGLHPGMQVTLAPDVRGARSALQESSFDLVVADWNLPDGSGLQLVKTIRSKDRDLPIVMVSGRSDRDSVLQAAHYGISAYITKPFNVDVLHKRLSALLKVRDDGVSSRTPAEMLASYQGHIVQLPGAMDVTEVLDLITRRDQLSSAQLAERWRDQTGILARLLDVSNGASLRRSGEPIQTLRDAISFLGIPMALNYVLALSLDVSGAMQSPVLKMLADRYRDMTLSISKEAQRLALSLKKSPFAFQKAALLSRVGELAVLRVLNEYVLQGGSLDEAEAEECLRKWAQTFGNELKVQWRLALELREMIGAVHFLPKGSTQEDCLLMRTAALLADGKTETDECRRLMRRLGLGGSQQEVPDNASTN</sequence>
<dbReference type="Proteomes" id="UP001596055">
    <property type="component" value="Unassembled WGS sequence"/>
</dbReference>
<keyword evidence="4" id="KW-0238">DNA-binding</keyword>
<evidence type="ECO:0000256" key="6">
    <source>
        <dbReference type="PROSITE-ProRule" id="PRU00169"/>
    </source>
</evidence>
<dbReference type="PROSITE" id="PS50110">
    <property type="entry name" value="RESPONSE_REGULATORY"/>
    <property type="match status" value="1"/>
</dbReference>
<keyword evidence="1 6" id="KW-0597">Phosphoprotein</keyword>
<dbReference type="InterPro" id="IPR011006">
    <property type="entry name" value="CheY-like_superfamily"/>
</dbReference>
<feature type="domain" description="Response regulatory" evidence="7">
    <location>
        <begin position="2"/>
        <end position="118"/>
    </location>
</feature>
<keyword evidence="10" id="KW-1185">Reference proteome</keyword>
<accession>A0ABW0RKR5</accession>
<organism evidence="9 10">
    <name type="scientific">Marinobacter koreensis</name>
    <dbReference type="NCBI Taxonomy" id="335974"/>
    <lineage>
        <taxon>Bacteria</taxon>
        <taxon>Pseudomonadati</taxon>
        <taxon>Pseudomonadota</taxon>
        <taxon>Gammaproteobacteria</taxon>
        <taxon>Pseudomonadales</taxon>
        <taxon>Marinobacteraceae</taxon>
        <taxon>Marinobacter</taxon>
    </lineage>
</organism>
<evidence type="ECO:0000256" key="4">
    <source>
        <dbReference type="ARBA" id="ARBA00023125"/>
    </source>
</evidence>
<dbReference type="InterPro" id="IPR039420">
    <property type="entry name" value="WalR-like"/>
</dbReference>
<dbReference type="SMART" id="SM00448">
    <property type="entry name" value="REC"/>
    <property type="match status" value="1"/>
</dbReference>
<dbReference type="SUPFAM" id="SSF52172">
    <property type="entry name" value="CheY-like"/>
    <property type="match status" value="1"/>
</dbReference>
<dbReference type="Pfam" id="PF08668">
    <property type="entry name" value="HDOD"/>
    <property type="match status" value="1"/>
</dbReference>
<keyword evidence="3" id="KW-0805">Transcription regulation</keyword>
<dbReference type="InterPro" id="IPR013976">
    <property type="entry name" value="HDOD"/>
</dbReference>
<dbReference type="PROSITE" id="PS51833">
    <property type="entry name" value="HDOD"/>
    <property type="match status" value="1"/>
</dbReference>
<dbReference type="SUPFAM" id="SSF109604">
    <property type="entry name" value="HD-domain/PDEase-like"/>
    <property type="match status" value="1"/>
</dbReference>
<reference evidence="10" key="1">
    <citation type="journal article" date="2019" name="Int. J. Syst. Evol. Microbiol.">
        <title>The Global Catalogue of Microorganisms (GCM) 10K type strain sequencing project: providing services to taxonomists for standard genome sequencing and annotation.</title>
        <authorList>
            <consortium name="The Broad Institute Genomics Platform"/>
            <consortium name="The Broad Institute Genome Sequencing Center for Infectious Disease"/>
            <person name="Wu L."/>
            <person name="Ma J."/>
        </authorList>
    </citation>
    <scope>NUCLEOTIDE SEQUENCE [LARGE SCALE GENOMIC DNA]</scope>
    <source>
        <strain evidence="10">CGMCC 4.1799</strain>
    </source>
</reference>
<dbReference type="Pfam" id="PF00072">
    <property type="entry name" value="Response_reg"/>
    <property type="match status" value="1"/>
</dbReference>
<evidence type="ECO:0000256" key="1">
    <source>
        <dbReference type="ARBA" id="ARBA00022553"/>
    </source>
</evidence>
<dbReference type="RefSeq" id="WP_248155955.1">
    <property type="nucleotide sequence ID" value="NZ_JAKZAJ010000002.1"/>
</dbReference>
<evidence type="ECO:0000313" key="9">
    <source>
        <dbReference type="EMBL" id="MFC5545311.1"/>
    </source>
</evidence>
<feature type="modified residue" description="4-aspartylphosphate" evidence="6">
    <location>
        <position position="53"/>
    </location>
</feature>
<evidence type="ECO:0000256" key="3">
    <source>
        <dbReference type="ARBA" id="ARBA00023015"/>
    </source>
</evidence>
<gene>
    <name evidence="9" type="ORF">ACFPQA_09620</name>
</gene>
<evidence type="ECO:0000313" key="10">
    <source>
        <dbReference type="Proteomes" id="UP001596055"/>
    </source>
</evidence>
<feature type="domain" description="HDOD" evidence="8">
    <location>
        <begin position="143"/>
        <end position="333"/>
    </location>
</feature>
<dbReference type="CDD" id="cd00156">
    <property type="entry name" value="REC"/>
    <property type="match status" value="1"/>
</dbReference>
<evidence type="ECO:0000259" key="7">
    <source>
        <dbReference type="PROSITE" id="PS50110"/>
    </source>
</evidence>
<proteinExistence type="predicted"/>
<dbReference type="PANTHER" id="PTHR48111">
    <property type="entry name" value="REGULATOR OF RPOS"/>
    <property type="match status" value="1"/>
</dbReference>